<evidence type="ECO:0000256" key="7">
    <source>
        <dbReference type="ARBA" id="ARBA00047899"/>
    </source>
</evidence>
<dbReference type="GO" id="GO:0004674">
    <property type="term" value="F:protein serine/threonine kinase activity"/>
    <property type="evidence" value="ECO:0007669"/>
    <property type="project" value="UniProtKB-KW"/>
</dbReference>
<evidence type="ECO:0000313" key="10">
    <source>
        <dbReference type="EMBL" id="PYI57275.1"/>
    </source>
</evidence>
<comment type="caution">
    <text evidence="10">The sequence shown here is derived from an EMBL/GenBank/DDBJ whole genome shotgun (WGS) entry which is preliminary data.</text>
</comment>
<organism evidence="10 11">
    <name type="scientific">Paenibacillus flagellatus</name>
    <dbReference type="NCBI Taxonomy" id="2211139"/>
    <lineage>
        <taxon>Bacteria</taxon>
        <taxon>Bacillati</taxon>
        <taxon>Bacillota</taxon>
        <taxon>Bacilli</taxon>
        <taxon>Bacillales</taxon>
        <taxon>Paenibacillaceae</taxon>
        <taxon>Paenibacillus</taxon>
    </lineage>
</organism>
<dbReference type="InterPro" id="IPR011009">
    <property type="entry name" value="Kinase-like_dom_sf"/>
</dbReference>
<protein>
    <recommendedName>
        <fullName evidence="1">non-specific serine/threonine protein kinase</fullName>
        <ecNumber evidence="1">2.7.11.1</ecNumber>
    </recommendedName>
</protein>
<evidence type="ECO:0000259" key="9">
    <source>
        <dbReference type="PROSITE" id="PS50011"/>
    </source>
</evidence>
<keyword evidence="3" id="KW-0808">Transferase</keyword>
<keyword evidence="4" id="KW-0547">Nucleotide-binding</keyword>
<keyword evidence="11" id="KW-1185">Reference proteome</keyword>
<reference evidence="10 11" key="1">
    <citation type="submission" date="2018-05" db="EMBL/GenBank/DDBJ databases">
        <title>Paenibacillus flagellatus sp. nov., isolated from selenium mineral soil.</title>
        <authorList>
            <person name="Dai X."/>
        </authorList>
    </citation>
    <scope>NUCLEOTIDE SEQUENCE [LARGE SCALE GENOMIC DNA]</scope>
    <source>
        <strain evidence="10 11">DXL2</strain>
    </source>
</reference>
<dbReference type="InterPro" id="IPR020635">
    <property type="entry name" value="Tyr_kinase_cat_dom"/>
</dbReference>
<dbReference type="PANTHER" id="PTHR24363">
    <property type="entry name" value="SERINE/THREONINE PROTEIN KINASE"/>
    <property type="match status" value="1"/>
</dbReference>
<dbReference type="RefSeq" id="WP_110838314.1">
    <property type="nucleotide sequence ID" value="NZ_QJVJ01000001.1"/>
</dbReference>
<sequence length="293" mass="33334">MRNRIGKRLEGIQAAAGIALQRLREAALDRPLRPGAAIGGRYRVERVLGIGSYGISYLCADLHDEGAPCVVKQVKPSKRGGRKGKPIFEREAATLAALDHPGVPKLLGRFRERRDLFLVMEYKRGRNLEDVLFADERTFALPEALRLLRRLSDIVAYVHRAGFVHRDIRIPNVMLREDGTLALIDFGLACPVSDEPVDGEETERYAEEKRIRREPVAASDFYALGHFLLFLLYAEFEPKENEPERGWEEELDLPSGVRRFIRRLLQLDEPFGDIGEVVRELDRLIEQTPAKPE</sequence>
<dbReference type="AlphaFoldDB" id="A0A2V5KCE3"/>
<evidence type="ECO:0000256" key="1">
    <source>
        <dbReference type="ARBA" id="ARBA00012513"/>
    </source>
</evidence>
<dbReference type="GO" id="GO:0004713">
    <property type="term" value="F:protein tyrosine kinase activity"/>
    <property type="evidence" value="ECO:0007669"/>
    <property type="project" value="InterPro"/>
</dbReference>
<dbReference type="OrthoDB" id="9788659at2"/>
<dbReference type="PROSITE" id="PS50011">
    <property type="entry name" value="PROTEIN_KINASE_DOM"/>
    <property type="match status" value="1"/>
</dbReference>
<proteinExistence type="predicted"/>
<evidence type="ECO:0000256" key="3">
    <source>
        <dbReference type="ARBA" id="ARBA00022679"/>
    </source>
</evidence>
<dbReference type="Gene3D" id="1.10.510.10">
    <property type="entry name" value="Transferase(Phosphotransferase) domain 1"/>
    <property type="match status" value="1"/>
</dbReference>
<dbReference type="PANTHER" id="PTHR24363:SF0">
    <property type="entry name" value="SERINE_THREONINE KINASE LIKE DOMAIN CONTAINING 1"/>
    <property type="match status" value="1"/>
</dbReference>
<dbReference type="EC" id="2.7.11.1" evidence="1"/>
<accession>A0A2V5KCE3</accession>
<dbReference type="CDD" id="cd14014">
    <property type="entry name" value="STKc_PknB_like"/>
    <property type="match status" value="1"/>
</dbReference>
<gene>
    <name evidence="10" type="ORF">DLM86_02195</name>
</gene>
<comment type="catalytic activity">
    <reaction evidence="8">
        <text>L-seryl-[protein] + ATP = O-phospho-L-seryl-[protein] + ADP + H(+)</text>
        <dbReference type="Rhea" id="RHEA:17989"/>
        <dbReference type="Rhea" id="RHEA-COMP:9863"/>
        <dbReference type="Rhea" id="RHEA-COMP:11604"/>
        <dbReference type="ChEBI" id="CHEBI:15378"/>
        <dbReference type="ChEBI" id="CHEBI:29999"/>
        <dbReference type="ChEBI" id="CHEBI:30616"/>
        <dbReference type="ChEBI" id="CHEBI:83421"/>
        <dbReference type="ChEBI" id="CHEBI:456216"/>
        <dbReference type="EC" id="2.7.11.1"/>
    </reaction>
</comment>
<dbReference type="SUPFAM" id="SSF56112">
    <property type="entry name" value="Protein kinase-like (PK-like)"/>
    <property type="match status" value="1"/>
</dbReference>
<dbReference type="SMART" id="SM00219">
    <property type="entry name" value="TyrKc"/>
    <property type="match status" value="1"/>
</dbReference>
<evidence type="ECO:0000256" key="8">
    <source>
        <dbReference type="ARBA" id="ARBA00048679"/>
    </source>
</evidence>
<feature type="domain" description="Protein kinase" evidence="9">
    <location>
        <begin position="42"/>
        <end position="293"/>
    </location>
</feature>
<keyword evidence="5" id="KW-0418">Kinase</keyword>
<name>A0A2V5KCE3_9BACL</name>
<dbReference type="GO" id="GO:0005524">
    <property type="term" value="F:ATP binding"/>
    <property type="evidence" value="ECO:0007669"/>
    <property type="project" value="UniProtKB-KW"/>
</dbReference>
<dbReference type="InterPro" id="IPR000719">
    <property type="entry name" value="Prot_kinase_dom"/>
</dbReference>
<evidence type="ECO:0000313" key="11">
    <source>
        <dbReference type="Proteomes" id="UP000247476"/>
    </source>
</evidence>
<keyword evidence="2" id="KW-0723">Serine/threonine-protein kinase</keyword>
<keyword evidence="6" id="KW-0067">ATP-binding</keyword>
<dbReference type="Pfam" id="PF00069">
    <property type="entry name" value="Pkinase"/>
    <property type="match status" value="1"/>
</dbReference>
<evidence type="ECO:0000256" key="4">
    <source>
        <dbReference type="ARBA" id="ARBA00022741"/>
    </source>
</evidence>
<dbReference type="EMBL" id="QJVJ01000001">
    <property type="protein sequence ID" value="PYI57275.1"/>
    <property type="molecule type" value="Genomic_DNA"/>
</dbReference>
<evidence type="ECO:0000256" key="2">
    <source>
        <dbReference type="ARBA" id="ARBA00022527"/>
    </source>
</evidence>
<evidence type="ECO:0000256" key="5">
    <source>
        <dbReference type="ARBA" id="ARBA00022777"/>
    </source>
</evidence>
<dbReference type="Gene3D" id="3.30.200.20">
    <property type="entry name" value="Phosphorylase Kinase, domain 1"/>
    <property type="match status" value="1"/>
</dbReference>
<comment type="catalytic activity">
    <reaction evidence="7">
        <text>L-threonyl-[protein] + ATP = O-phospho-L-threonyl-[protein] + ADP + H(+)</text>
        <dbReference type="Rhea" id="RHEA:46608"/>
        <dbReference type="Rhea" id="RHEA-COMP:11060"/>
        <dbReference type="Rhea" id="RHEA-COMP:11605"/>
        <dbReference type="ChEBI" id="CHEBI:15378"/>
        <dbReference type="ChEBI" id="CHEBI:30013"/>
        <dbReference type="ChEBI" id="CHEBI:30616"/>
        <dbReference type="ChEBI" id="CHEBI:61977"/>
        <dbReference type="ChEBI" id="CHEBI:456216"/>
        <dbReference type="EC" id="2.7.11.1"/>
    </reaction>
</comment>
<evidence type="ECO:0000256" key="6">
    <source>
        <dbReference type="ARBA" id="ARBA00022840"/>
    </source>
</evidence>
<dbReference type="Proteomes" id="UP000247476">
    <property type="component" value="Unassembled WGS sequence"/>
</dbReference>